<dbReference type="RefSeq" id="XP_004350410.1">
    <property type="nucleotide sequence ID" value="XM_004350360.1"/>
</dbReference>
<proteinExistence type="predicted"/>
<dbReference type="KEGG" id="dfa:DFA_11467"/>
<evidence type="ECO:0000313" key="2">
    <source>
        <dbReference type="Proteomes" id="UP000007797"/>
    </source>
</evidence>
<accession>F4QD25</accession>
<evidence type="ECO:0000313" key="1">
    <source>
        <dbReference type="EMBL" id="EGG13706.1"/>
    </source>
</evidence>
<dbReference type="AlphaFoldDB" id="F4QD25"/>
<keyword evidence="2" id="KW-1185">Reference proteome</keyword>
<organism evidence="1 2">
    <name type="scientific">Cavenderia fasciculata</name>
    <name type="common">Slime mold</name>
    <name type="synonym">Dictyostelium fasciculatum</name>
    <dbReference type="NCBI Taxonomy" id="261658"/>
    <lineage>
        <taxon>Eukaryota</taxon>
        <taxon>Amoebozoa</taxon>
        <taxon>Evosea</taxon>
        <taxon>Eumycetozoa</taxon>
        <taxon>Dictyostelia</taxon>
        <taxon>Acytosteliales</taxon>
        <taxon>Cavenderiaceae</taxon>
        <taxon>Cavenderia</taxon>
    </lineage>
</organism>
<reference evidence="2" key="1">
    <citation type="journal article" date="2011" name="Genome Res.">
        <title>Phylogeny-wide analysis of social amoeba genomes highlights ancient origins for complex intercellular communication.</title>
        <authorList>
            <person name="Heidel A.J."/>
            <person name="Lawal H.M."/>
            <person name="Felder M."/>
            <person name="Schilde C."/>
            <person name="Helps N.R."/>
            <person name="Tunggal B."/>
            <person name="Rivero F."/>
            <person name="John U."/>
            <person name="Schleicher M."/>
            <person name="Eichinger L."/>
            <person name="Platzer M."/>
            <person name="Noegel A.A."/>
            <person name="Schaap P."/>
            <person name="Gloeckner G."/>
        </authorList>
    </citation>
    <scope>NUCLEOTIDE SEQUENCE [LARGE SCALE GENOMIC DNA]</scope>
    <source>
        <strain evidence="2">SH3</strain>
    </source>
</reference>
<sequence length="395" mass="45764">MIPSWVSPNNPLNYTIIHKMAMSYWTWHKRSITVKLRNQPDQQYLEIVKVIKKQRFIGDFNSLEGVYSIPEDSFSKSIQGDRFAFQNDKQVKIVIRDISKKLEDFICSSFRDRKREVYIQGPQGFGKSHSIYQVVYRLRLNPKNIVVYIPDCLGWARSINAYTFLISSMVNAVSFVQDEEDLVTFSQFLRNQTIPQSLGPLKYLISDAFKSWSEKGYQVCWFFDQYNGLTESQRSESPYCIIEGYLGGAMETYGLLVAVSSSSSANNHYFLKSALKGYCPVFEFNDGFTKEECLTYLNINNVSVSDENFELINLYTNLIPPSRQLGGPYSFKNYDNNDHLINSLDKFKHKRAKEIGLLDHFYCKEGLDLNPIEKKEFIKSIMAMILKTPIRPPHK</sequence>
<dbReference type="EMBL" id="GL883029">
    <property type="protein sequence ID" value="EGG13706.1"/>
    <property type="molecule type" value="Genomic_DNA"/>
</dbReference>
<protein>
    <submittedName>
        <fullName evidence="1">Uncharacterized protein</fullName>
    </submittedName>
</protein>
<dbReference type="OMA" id="LAHEDIW"/>
<dbReference type="Proteomes" id="UP000007797">
    <property type="component" value="Unassembled WGS sequence"/>
</dbReference>
<dbReference type="SUPFAM" id="SSF52540">
    <property type="entry name" value="P-loop containing nucleoside triphosphate hydrolases"/>
    <property type="match status" value="1"/>
</dbReference>
<dbReference type="GeneID" id="14865418"/>
<name>F4QD25_CACFS</name>
<gene>
    <name evidence="1" type="ORF">DFA_11467</name>
</gene>
<dbReference type="InterPro" id="IPR027417">
    <property type="entry name" value="P-loop_NTPase"/>
</dbReference>